<feature type="transmembrane region" description="Helical" evidence="2">
    <location>
        <begin position="12"/>
        <end position="33"/>
    </location>
</feature>
<evidence type="ECO:0000313" key="3">
    <source>
        <dbReference type="EMBL" id="MFC0392269.1"/>
    </source>
</evidence>
<keyword evidence="4" id="KW-1185">Reference proteome</keyword>
<organism evidence="3 4">
    <name type="scientific">Paenibacillus mendelii</name>
    <dbReference type="NCBI Taxonomy" id="206163"/>
    <lineage>
        <taxon>Bacteria</taxon>
        <taxon>Bacillati</taxon>
        <taxon>Bacillota</taxon>
        <taxon>Bacilli</taxon>
        <taxon>Bacillales</taxon>
        <taxon>Paenibacillaceae</taxon>
        <taxon>Paenibacillus</taxon>
    </lineage>
</organism>
<evidence type="ECO:0000313" key="4">
    <source>
        <dbReference type="Proteomes" id="UP001589818"/>
    </source>
</evidence>
<evidence type="ECO:0000256" key="2">
    <source>
        <dbReference type="SAM" id="Phobius"/>
    </source>
</evidence>
<name>A0ABV6J8P4_9BACL</name>
<feature type="region of interest" description="Disordered" evidence="1">
    <location>
        <begin position="231"/>
        <end position="250"/>
    </location>
</feature>
<gene>
    <name evidence="3" type="ORF">ACFFJ8_12930</name>
</gene>
<feature type="transmembrane region" description="Helical" evidence="2">
    <location>
        <begin position="155"/>
        <end position="175"/>
    </location>
</feature>
<comment type="caution">
    <text evidence="3">The sequence shown here is derived from an EMBL/GenBank/DDBJ whole genome shotgun (WGS) entry which is preliminary data.</text>
</comment>
<dbReference type="Proteomes" id="UP001589818">
    <property type="component" value="Unassembled WGS sequence"/>
</dbReference>
<sequence length="276" mass="30607">MFQALIGMDTVLAMVILLFTLLAGYGAGALAYRKTIESIRRTARIILALQASIGILAISEVLLMVYSSSSGWLYVRNEVLLFTLFIALPYAASILFAVPRLIELALIHADYRQQPASRVKRRAAANPWLVVPVQALTVGTMLYTYKLLYPLEIHIYNELSLLGLAYLSVIALLGLRQTVKRKRIHRDDGLSVIHRMKRIGLVMAAFVLLPYGLTYTVIEAQNIRAGNEQVQTEAPIMTNNDQPSKEDGDSAAPIMIEQTGAPFQFDLQVKQGGFGR</sequence>
<feature type="transmembrane region" description="Helical" evidence="2">
    <location>
        <begin position="123"/>
        <end position="143"/>
    </location>
</feature>
<feature type="transmembrane region" description="Helical" evidence="2">
    <location>
        <begin position="79"/>
        <end position="102"/>
    </location>
</feature>
<keyword evidence="2" id="KW-1133">Transmembrane helix</keyword>
<reference evidence="3 4" key="1">
    <citation type="submission" date="2024-09" db="EMBL/GenBank/DDBJ databases">
        <authorList>
            <person name="Sun Q."/>
            <person name="Mori K."/>
        </authorList>
    </citation>
    <scope>NUCLEOTIDE SEQUENCE [LARGE SCALE GENOMIC DNA]</scope>
    <source>
        <strain evidence="3 4">CCM 4839</strain>
    </source>
</reference>
<protein>
    <submittedName>
        <fullName evidence="3">Uncharacterized protein</fullName>
    </submittedName>
</protein>
<keyword evidence="2" id="KW-0472">Membrane</keyword>
<feature type="transmembrane region" description="Helical" evidence="2">
    <location>
        <begin position="45"/>
        <end position="67"/>
    </location>
</feature>
<evidence type="ECO:0000256" key="1">
    <source>
        <dbReference type="SAM" id="MobiDB-lite"/>
    </source>
</evidence>
<accession>A0ABV6J8P4</accession>
<proteinExistence type="predicted"/>
<keyword evidence="2" id="KW-0812">Transmembrane</keyword>
<dbReference type="RefSeq" id="WP_204819378.1">
    <property type="nucleotide sequence ID" value="NZ_JANHOF010000003.1"/>
</dbReference>
<feature type="transmembrane region" description="Helical" evidence="2">
    <location>
        <begin position="196"/>
        <end position="218"/>
    </location>
</feature>
<feature type="compositionally biased region" description="Polar residues" evidence="1">
    <location>
        <begin position="231"/>
        <end position="242"/>
    </location>
</feature>
<dbReference type="EMBL" id="JBHLVF010000017">
    <property type="protein sequence ID" value="MFC0392269.1"/>
    <property type="molecule type" value="Genomic_DNA"/>
</dbReference>